<dbReference type="GO" id="GO:0008643">
    <property type="term" value="P:carbohydrate transport"/>
    <property type="evidence" value="ECO:0007669"/>
    <property type="project" value="InterPro"/>
</dbReference>
<dbReference type="GO" id="GO:0055052">
    <property type="term" value="C:ATP-binding cassette (ABC) transporter complex, substrate-binding subunit-containing"/>
    <property type="evidence" value="ECO:0007669"/>
    <property type="project" value="TreeGrafter"/>
</dbReference>
<dbReference type="SUPFAM" id="SSF50331">
    <property type="entry name" value="MOP-like"/>
    <property type="match status" value="1"/>
</dbReference>
<evidence type="ECO:0000256" key="6">
    <source>
        <dbReference type="ARBA" id="ARBA00023136"/>
    </source>
</evidence>
<dbReference type="Pfam" id="PF00005">
    <property type="entry name" value="ABC_tran"/>
    <property type="match status" value="1"/>
</dbReference>
<keyword evidence="9" id="KW-1185">Reference proteome</keyword>
<name>A0A0D8FRC8_9ACTN</name>
<dbReference type="InterPro" id="IPR015855">
    <property type="entry name" value="ABC_transpr_MalK-like"/>
</dbReference>
<evidence type="ECO:0000256" key="3">
    <source>
        <dbReference type="ARBA" id="ARBA00022741"/>
    </source>
</evidence>
<dbReference type="Proteomes" id="UP000032336">
    <property type="component" value="Unassembled WGS sequence"/>
</dbReference>
<dbReference type="AlphaFoldDB" id="A0A0D8FRC8"/>
<dbReference type="InterPro" id="IPR003439">
    <property type="entry name" value="ABC_transporter-like_ATP-bd"/>
</dbReference>
<dbReference type="Gene3D" id="2.40.50.100">
    <property type="match status" value="1"/>
</dbReference>
<dbReference type="NCBIfam" id="NF008653">
    <property type="entry name" value="PRK11650.1"/>
    <property type="match status" value="1"/>
</dbReference>
<dbReference type="InterPro" id="IPR003593">
    <property type="entry name" value="AAA+_ATPase"/>
</dbReference>
<dbReference type="STRING" id="1121877.FEAC_27180"/>
<dbReference type="PANTHER" id="PTHR43875">
    <property type="entry name" value="MALTODEXTRIN IMPORT ATP-BINDING PROTEIN MSMX"/>
    <property type="match status" value="1"/>
</dbReference>
<evidence type="ECO:0000259" key="7">
    <source>
        <dbReference type="PROSITE" id="PS50893"/>
    </source>
</evidence>
<gene>
    <name evidence="8" type="primary">sugC2</name>
    <name evidence="8" type="ORF">FEAC_27180</name>
</gene>
<organism evidence="8 9">
    <name type="scientific">Ferrimicrobium acidiphilum DSM 19497</name>
    <dbReference type="NCBI Taxonomy" id="1121877"/>
    <lineage>
        <taxon>Bacteria</taxon>
        <taxon>Bacillati</taxon>
        <taxon>Actinomycetota</taxon>
        <taxon>Acidimicrobiia</taxon>
        <taxon>Acidimicrobiales</taxon>
        <taxon>Acidimicrobiaceae</taxon>
        <taxon>Ferrimicrobium</taxon>
    </lineage>
</organism>
<keyword evidence="4 8" id="KW-0067">ATP-binding</keyword>
<sequence length="376" mass="41661">MASITLEQVNKMYPGGYHAIKDLNLDIADGELMVLVGPSGCGKTTTLRMVAGLEEITSGTLRIGGKVVNALEPKDRDIAMVFQNYALYPHMTVAENIGFALRLQNLPKPTIAQRIHDASDILGITDILTKKPRQLSGGQRQRVAMGRAIVREPSIFLMDEPLSNLDAKLRVKMRAEVKLIQKRLGVATIYVTHDQMEAMTLGDRVAVLRNGELLQCTTPHELYFNPVNTFVATFIGSPAMNLFEAVIDYSSASLLVGSQKIELSNDTMKRFSGATRVTLGIRPEHFFLEDLPNSSGLVVDVKLIEELGYERLVHFDIDAKRVWGEGESEESLDDIYGGRTARIVGDTDLKPDDKVTLHFKQSDLYLFDVDTGSLLH</sequence>
<dbReference type="Gene3D" id="2.40.50.140">
    <property type="entry name" value="Nucleic acid-binding proteins"/>
    <property type="match status" value="1"/>
</dbReference>
<reference evidence="8 9" key="1">
    <citation type="submission" date="2015-01" db="EMBL/GenBank/DDBJ databases">
        <title>Draft genome of the acidophilic iron oxidizer Ferrimicrobium acidiphilum strain T23.</title>
        <authorList>
            <person name="Poehlein A."/>
            <person name="Eisen S."/>
            <person name="Schloemann M."/>
            <person name="Johnson B.D."/>
            <person name="Daniel R."/>
            <person name="Muehling M."/>
        </authorList>
    </citation>
    <scope>NUCLEOTIDE SEQUENCE [LARGE SCALE GENOMIC DNA]</scope>
    <source>
        <strain evidence="8 9">T23</strain>
    </source>
</reference>
<keyword evidence="8" id="KW-0378">Hydrolase</keyword>
<dbReference type="GeneID" id="78373706"/>
<evidence type="ECO:0000256" key="4">
    <source>
        <dbReference type="ARBA" id="ARBA00022840"/>
    </source>
</evidence>
<keyword evidence="2" id="KW-1003">Cell membrane</keyword>
<evidence type="ECO:0000256" key="1">
    <source>
        <dbReference type="ARBA" id="ARBA00022448"/>
    </source>
</evidence>
<accession>A0A0D8FRC8</accession>
<dbReference type="EC" id="3.6.3.-" evidence="8"/>
<evidence type="ECO:0000313" key="9">
    <source>
        <dbReference type="Proteomes" id="UP000032336"/>
    </source>
</evidence>
<keyword evidence="6" id="KW-0472">Membrane</keyword>
<dbReference type="OrthoDB" id="9802264at2"/>
<dbReference type="SMART" id="SM00382">
    <property type="entry name" value="AAA"/>
    <property type="match status" value="1"/>
</dbReference>
<dbReference type="CDD" id="cd03301">
    <property type="entry name" value="ABC_MalK_N"/>
    <property type="match status" value="1"/>
</dbReference>
<evidence type="ECO:0000256" key="5">
    <source>
        <dbReference type="ARBA" id="ARBA00022967"/>
    </source>
</evidence>
<proteinExistence type="predicted"/>
<dbReference type="InterPro" id="IPR047641">
    <property type="entry name" value="ABC_transpr_MalK/UgpC-like"/>
</dbReference>
<dbReference type="InterPro" id="IPR040582">
    <property type="entry name" value="OB_MalK-like"/>
</dbReference>
<comment type="caution">
    <text evidence="8">The sequence shown here is derived from an EMBL/GenBank/DDBJ whole genome shotgun (WGS) entry which is preliminary data.</text>
</comment>
<evidence type="ECO:0000313" key="8">
    <source>
        <dbReference type="EMBL" id="KJE75524.1"/>
    </source>
</evidence>
<dbReference type="GO" id="GO:0016887">
    <property type="term" value="F:ATP hydrolysis activity"/>
    <property type="evidence" value="ECO:0007669"/>
    <property type="project" value="InterPro"/>
</dbReference>
<dbReference type="eggNOG" id="COG3842">
    <property type="taxonomic scope" value="Bacteria"/>
</dbReference>
<dbReference type="PROSITE" id="PS50893">
    <property type="entry name" value="ABC_TRANSPORTER_2"/>
    <property type="match status" value="1"/>
</dbReference>
<dbReference type="InterPro" id="IPR008995">
    <property type="entry name" value="Mo/tungstate-bd_C_term_dom"/>
</dbReference>
<dbReference type="EMBL" id="JXUW01000037">
    <property type="protein sequence ID" value="KJE75524.1"/>
    <property type="molecule type" value="Genomic_DNA"/>
</dbReference>
<evidence type="ECO:0000256" key="2">
    <source>
        <dbReference type="ARBA" id="ARBA00022475"/>
    </source>
</evidence>
<protein>
    <submittedName>
        <fullName evidence="8">Trehalose import ATP-binding protein SugC</fullName>
        <ecNumber evidence="8">3.6.3.-</ecNumber>
    </submittedName>
</protein>
<dbReference type="PROSITE" id="PS00211">
    <property type="entry name" value="ABC_TRANSPORTER_1"/>
    <property type="match status" value="1"/>
</dbReference>
<keyword evidence="3" id="KW-0547">Nucleotide-binding</keyword>
<feature type="domain" description="ABC transporter" evidence="7">
    <location>
        <begin position="4"/>
        <end position="235"/>
    </location>
</feature>
<dbReference type="PANTHER" id="PTHR43875:SF15">
    <property type="entry name" value="TREHALOSE IMPORT ATP-BINDING PROTEIN SUGC"/>
    <property type="match status" value="1"/>
</dbReference>
<dbReference type="GO" id="GO:0005524">
    <property type="term" value="F:ATP binding"/>
    <property type="evidence" value="ECO:0007669"/>
    <property type="project" value="UniProtKB-KW"/>
</dbReference>
<keyword evidence="5" id="KW-1278">Translocase</keyword>
<dbReference type="FunFam" id="3.40.50.300:FF:000042">
    <property type="entry name" value="Maltose/maltodextrin ABC transporter, ATP-binding protein"/>
    <property type="match status" value="1"/>
</dbReference>
<dbReference type="GO" id="GO:0140359">
    <property type="term" value="F:ABC-type transporter activity"/>
    <property type="evidence" value="ECO:0007669"/>
    <property type="project" value="InterPro"/>
</dbReference>
<dbReference type="Gene3D" id="3.40.50.300">
    <property type="entry name" value="P-loop containing nucleotide triphosphate hydrolases"/>
    <property type="match status" value="1"/>
</dbReference>
<dbReference type="InterPro" id="IPR027417">
    <property type="entry name" value="P-loop_NTPase"/>
</dbReference>
<dbReference type="SUPFAM" id="SSF52540">
    <property type="entry name" value="P-loop containing nucleoside triphosphate hydrolases"/>
    <property type="match status" value="1"/>
</dbReference>
<keyword evidence="1" id="KW-0813">Transport</keyword>
<dbReference type="Pfam" id="PF17912">
    <property type="entry name" value="OB_MalK"/>
    <property type="match status" value="1"/>
</dbReference>
<dbReference type="RefSeq" id="WP_035391661.1">
    <property type="nucleotide sequence ID" value="NZ_JQKF01000053.1"/>
</dbReference>
<dbReference type="InterPro" id="IPR017871">
    <property type="entry name" value="ABC_transporter-like_CS"/>
</dbReference>
<dbReference type="InterPro" id="IPR012340">
    <property type="entry name" value="NA-bd_OB-fold"/>
</dbReference>